<dbReference type="RefSeq" id="XP_038068814.1">
    <property type="nucleotide sequence ID" value="XM_038212886.1"/>
</dbReference>
<dbReference type="Gene3D" id="1.20.1070.10">
    <property type="entry name" value="Rhodopsin 7-helix transmembrane proteins"/>
    <property type="match status" value="1"/>
</dbReference>
<dbReference type="OrthoDB" id="6145535at2759"/>
<keyword evidence="12" id="KW-1185">Reference proteome</keyword>
<dbReference type="PRINTS" id="PR00237">
    <property type="entry name" value="GPCRRHODOPSN"/>
</dbReference>
<dbReference type="PANTHER" id="PTHR24249">
    <property type="entry name" value="HISTAMINE RECEPTOR-RELATED G-PROTEIN COUPLED RECEPTOR"/>
    <property type="match status" value="1"/>
</dbReference>
<evidence type="ECO:0000256" key="8">
    <source>
        <dbReference type="ARBA" id="ARBA00023224"/>
    </source>
</evidence>
<dbReference type="GO" id="GO:0004930">
    <property type="term" value="F:G protein-coupled receptor activity"/>
    <property type="evidence" value="ECO:0007669"/>
    <property type="project" value="UniProtKB-KW"/>
</dbReference>
<accession>A0A914AZ70</accession>
<feature type="transmembrane region" description="Helical" evidence="9">
    <location>
        <begin position="175"/>
        <end position="194"/>
    </location>
</feature>
<keyword evidence="6 9" id="KW-0472">Membrane</keyword>
<feature type="transmembrane region" description="Helical" evidence="9">
    <location>
        <begin position="89"/>
        <end position="106"/>
    </location>
</feature>
<dbReference type="CDD" id="cd00637">
    <property type="entry name" value="7tm_classA_rhodopsin-like"/>
    <property type="match status" value="1"/>
</dbReference>
<evidence type="ECO:0000256" key="1">
    <source>
        <dbReference type="ARBA" id="ARBA00004651"/>
    </source>
</evidence>
<keyword evidence="4 9" id="KW-1133">Transmembrane helix</keyword>
<evidence type="ECO:0000256" key="7">
    <source>
        <dbReference type="ARBA" id="ARBA00023170"/>
    </source>
</evidence>
<evidence type="ECO:0000313" key="11">
    <source>
        <dbReference type="EnsemblMetazoa" id="XP_038068814.1"/>
    </source>
</evidence>
<dbReference type="InterPro" id="IPR000276">
    <property type="entry name" value="GPCR_Rhodpsn"/>
</dbReference>
<dbReference type="OMA" id="ESAMLVI"/>
<dbReference type="GO" id="GO:0005886">
    <property type="term" value="C:plasma membrane"/>
    <property type="evidence" value="ECO:0007669"/>
    <property type="project" value="UniProtKB-SubCell"/>
</dbReference>
<evidence type="ECO:0000259" key="10">
    <source>
        <dbReference type="PROSITE" id="PS50262"/>
    </source>
</evidence>
<keyword evidence="5" id="KW-0297">G-protein coupled receptor</keyword>
<name>A0A914AZ70_PATMI</name>
<keyword evidence="8" id="KW-0807">Transducer</keyword>
<evidence type="ECO:0000256" key="5">
    <source>
        <dbReference type="ARBA" id="ARBA00023040"/>
    </source>
</evidence>
<organism evidence="11 12">
    <name type="scientific">Patiria miniata</name>
    <name type="common">Bat star</name>
    <name type="synonym">Asterina miniata</name>
    <dbReference type="NCBI Taxonomy" id="46514"/>
    <lineage>
        <taxon>Eukaryota</taxon>
        <taxon>Metazoa</taxon>
        <taxon>Echinodermata</taxon>
        <taxon>Eleutherozoa</taxon>
        <taxon>Asterozoa</taxon>
        <taxon>Asteroidea</taxon>
        <taxon>Valvatacea</taxon>
        <taxon>Valvatida</taxon>
        <taxon>Asterinidae</taxon>
        <taxon>Patiria</taxon>
    </lineage>
</organism>
<dbReference type="Proteomes" id="UP000887568">
    <property type="component" value="Unplaced"/>
</dbReference>
<comment type="subcellular location">
    <subcellularLocation>
        <location evidence="1">Cell membrane</location>
        <topology evidence="1">Multi-pass membrane protein</topology>
    </subcellularLocation>
</comment>
<dbReference type="PROSITE" id="PS50262">
    <property type="entry name" value="G_PROTEIN_RECEP_F1_2"/>
    <property type="match status" value="1"/>
</dbReference>
<feature type="transmembrane region" description="Helical" evidence="9">
    <location>
        <begin position="267"/>
        <end position="290"/>
    </location>
</feature>
<feature type="domain" description="G-protein coupled receptors family 1 profile" evidence="10">
    <location>
        <begin position="28"/>
        <end position="287"/>
    </location>
</feature>
<evidence type="ECO:0000256" key="9">
    <source>
        <dbReference type="SAM" id="Phobius"/>
    </source>
</evidence>
<dbReference type="SUPFAM" id="SSF81321">
    <property type="entry name" value="Family A G protein-coupled receptor-like"/>
    <property type="match status" value="1"/>
</dbReference>
<dbReference type="Pfam" id="PF00001">
    <property type="entry name" value="7tm_1"/>
    <property type="match status" value="1"/>
</dbReference>
<keyword evidence="2" id="KW-1003">Cell membrane</keyword>
<evidence type="ECO:0000313" key="12">
    <source>
        <dbReference type="Proteomes" id="UP000887568"/>
    </source>
</evidence>
<feature type="transmembrane region" description="Helical" evidence="9">
    <location>
        <begin position="48"/>
        <end position="69"/>
    </location>
</feature>
<feature type="transmembrane region" description="Helical" evidence="9">
    <location>
        <begin position="6"/>
        <end position="27"/>
    </location>
</feature>
<reference evidence="11" key="1">
    <citation type="submission" date="2022-11" db="UniProtKB">
        <authorList>
            <consortium name="EnsemblMetazoa"/>
        </authorList>
    </citation>
    <scope>IDENTIFICATION</scope>
</reference>
<keyword evidence="3 9" id="KW-0812">Transmembrane</keyword>
<evidence type="ECO:0000256" key="4">
    <source>
        <dbReference type="ARBA" id="ARBA00022989"/>
    </source>
</evidence>
<evidence type="ECO:0000256" key="6">
    <source>
        <dbReference type="ARBA" id="ARBA00023136"/>
    </source>
</evidence>
<feature type="transmembrane region" description="Helical" evidence="9">
    <location>
        <begin position="234"/>
        <end position="255"/>
    </location>
</feature>
<evidence type="ECO:0000256" key="2">
    <source>
        <dbReference type="ARBA" id="ARBA00022475"/>
    </source>
</evidence>
<dbReference type="InterPro" id="IPR017452">
    <property type="entry name" value="GPCR_Rhodpsn_7TM"/>
</dbReference>
<evidence type="ECO:0000256" key="3">
    <source>
        <dbReference type="ARBA" id="ARBA00022692"/>
    </source>
</evidence>
<dbReference type="GeneID" id="119738142"/>
<dbReference type="InterPro" id="IPR050569">
    <property type="entry name" value="TAAR"/>
</dbReference>
<dbReference type="EnsemblMetazoa" id="XM_038212886.1">
    <property type="protein sequence ID" value="XP_038068814.1"/>
    <property type="gene ID" value="LOC119738142"/>
</dbReference>
<feature type="transmembrane region" description="Helical" evidence="9">
    <location>
        <begin position="127"/>
        <end position="155"/>
    </location>
</feature>
<keyword evidence="7" id="KW-0675">Receptor</keyword>
<protein>
    <recommendedName>
        <fullName evidence="10">G-protein coupled receptors family 1 profile domain-containing protein</fullName>
    </recommendedName>
</protein>
<sequence>MDGSSLPVAILVLRTCFIGIVATLILAGNALSITVTRLMTELSSSTRILMTSLAVVDLLTGLTVIPSIVASAQDAWTFGYPACVAQGFVANWLYLESAMLVILLNVQRYIAIVRPLRYRTLCTPRRVVFTIVIPTVLIVSVSLIEEFVLGTTIAYSSERVFCTLDLTKLNLPLQIVVFFLCCLIPLAAMVFMQVRIGIIMRRQARAVCPDDMSGRWVGRIRFNPRKTERRTTRLFLVVTLVFTLVWVPSQIFYVYAAFATATPIPGWVQFAITWLCMCNSFVNVFVYCLFLGNFRRVAARSARCGQCGSRVAATPSASEISHR</sequence>
<dbReference type="AlphaFoldDB" id="A0A914AZ70"/>
<proteinExistence type="predicted"/>